<sequence length="1225" mass="134043">MSHALLLRLFLSPYFNISVAMHYLKTYPDSIGISHYLCYRMRSMKAEDVEFYWPQICHLLITRPTESNALECFVLERAEESTHSAMLTFWFMQTALKDLIAQRQTNPVAFQVCQRVLHRCHEIIFGDPPEPSTSPYRSLPASPRGSYLNVGRTIASTLAGSGSSRLTSSTGATTPSAGSGSVPRPINAIRRLSNNYRDKRNKRRINAHIPPALVGMGVILAAAGMPKLEGLTGQVALMQGRRPRDDLQDTKNRVELDGDQGADAPRAGSEDVIVKVADKEQGPAQVDENDSDDGPDSDDAKNTPPVASGQKSPNVRQKSSLGTSFVTSSVADLSAFGQIHDAPKGARPPLDTRRSSGNTAQESKPALLHRSSLHPSHTSPSLIQSPRMASTSDLPSQGPTSSGMGKTPATPLRKQALKGTSAAASTSRLAHPAPFSSVPSLRHPGDPDTLYMPMPSADVLLATYDIEAQRQLLRSHYCRSEFRFLSALEDISNRLLVIPKPARNSALRAELTSLNHNLPAEVCMPMWCAADHSHEEGGETPGGLSLATRPDKHPKQKARAHHRVVRISPGDSVVLNSAERAPYLVHVEILENDLDFDPGQRQNRDLLKKIVIQEELKKRKRQGIETIEPAQSANAASKFDGLGWAHPSPFAHQSRRKPSANSQKQTLTQPLKSKPSTDMEEVDLVEQLFGSNFSIHSQPPELAVPLPLGPQNKLSDAVTWSKGNITPGLIASNPLSALSSPLPQLEPNVSPLPSPEIHESTQPAKSGTPNPDSFPLDDQAPRAVITLEDYSERMRTAAVMLAQLNASMMQTRASNAPESANTGGALGWITGGGSAATANGGPSTQGEPTPVQPAHTGAGKLRLAVAAEDGIRDRIMAEMMSLEEERVTRMTAQPEGYTVQPSANDGKTAEDESIIRRELNKADPSAVVFKESWSAKKSRIRAASPWGHLAAWDVLSVIVKTGADLRQEQLATQLIERFGQIWKEEKVDCWVRFFKILITGDSSGLVETITDAVSVHSIKKSEYARRITEGNLGNVTLLDHYVHTYGEQHSGRFARAQRNFIKSLAGYSVVTYLLQIKDRHNGNILVDRDGHLIHIDFGFMLSNSPGNMGFEAAPFKLPMEYIEIMGGLDSPGFARFKQLFKEGFEAARKHSDSILTIVELMQKDSKLDCFAMFGEQTSQHLRDRFQLGLTQAAVDAYLERLIVSSIGSNWTRLYDSFQYYSQGVL</sequence>
<comment type="caution">
    <text evidence="10">The sequence shown here is derived from an EMBL/GenBank/DDBJ whole genome shotgun (WGS) entry which is preliminary data.</text>
</comment>
<feature type="region of interest" description="Disordered" evidence="6">
    <location>
        <begin position="239"/>
        <end position="321"/>
    </location>
</feature>
<evidence type="ECO:0000256" key="3">
    <source>
        <dbReference type="ARBA" id="ARBA00012169"/>
    </source>
</evidence>
<dbReference type="InterPro" id="IPR049160">
    <property type="entry name" value="PI4KB-PIK1_PIK"/>
</dbReference>
<dbReference type="InterPro" id="IPR036940">
    <property type="entry name" value="PI3/4_kinase_cat_sf"/>
</dbReference>
<dbReference type="CDD" id="cd05168">
    <property type="entry name" value="PI4Kc_III_beta"/>
    <property type="match status" value="1"/>
</dbReference>
<feature type="region of interest" description="Disordered" evidence="6">
    <location>
        <begin position="639"/>
        <end position="678"/>
    </location>
</feature>
<feature type="compositionally biased region" description="Acidic residues" evidence="6">
    <location>
        <begin position="287"/>
        <end position="297"/>
    </location>
</feature>
<dbReference type="FunFam" id="1.10.1070.11:FF:000016">
    <property type="entry name" value="PIK1p Phosphatidylinositol 4-kinase"/>
    <property type="match status" value="1"/>
</dbReference>
<dbReference type="SMART" id="SM00146">
    <property type="entry name" value="PI3Kc"/>
    <property type="match status" value="1"/>
</dbReference>
<dbReference type="Gene3D" id="1.10.1070.11">
    <property type="entry name" value="Phosphatidylinositol 3-/4-kinase, catalytic domain"/>
    <property type="match status" value="1"/>
</dbReference>
<feature type="compositionally biased region" description="Polar residues" evidence="6">
    <location>
        <begin position="659"/>
        <end position="676"/>
    </location>
</feature>
<evidence type="ECO:0000259" key="8">
    <source>
        <dbReference type="PROSITE" id="PS50290"/>
    </source>
</evidence>
<dbReference type="PROSITE" id="PS50290">
    <property type="entry name" value="PI3_4_KINASE_3"/>
    <property type="match status" value="1"/>
</dbReference>
<dbReference type="FunFam" id="1.25.40.70:FF:000015">
    <property type="entry name" value="Related to PIK1-phosphatidylinositol 4-kinase"/>
    <property type="match status" value="1"/>
</dbReference>
<evidence type="ECO:0000256" key="4">
    <source>
        <dbReference type="ARBA" id="ARBA00022679"/>
    </source>
</evidence>
<dbReference type="SUPFAM" id="SSF48371">
    <property type="entry name" value="ARM repeat"/>
    <property type="match status" value="1"/>
</dbReference>
<evidence type="ECO:0000256" key="5">
    <source>
        <dbReference type="ARBA" id="ARBA00022777"/>
    </source>
</evidence>
<dbReference type="PANTHER" id="PTHR10048:SF22">
    <property type="entry name" value="PHOSPHATIDYLINOSITOL 4-KINASE BETA"/>
    <property type="match status" value="1"/>
</dbReference>
<dbReference type="InterPro" id="IPR015433">
    <property type="entry name" value="PI3/4_kinase"/>
</dbReference>
<evidence type="ECO:0000256" key="7">
    <source>
        <dbReference type="SAM" id="SignalP"/>
    </source>
</evidence>
<dbReference type="Pfam" id="PF21245">
    <property type="entry name" value="PI4KB-PIK1_PIK"/>
    <property type="match status" value="1"/>
</dbReference>
<dbReference type="PROSITE" id="PS00916">
    <property type="entry name" value="PI3_4_KINASE_2"/>
    <property type="match status" value="1"/>
</dbReference>
<dbReference type="InterPro" id="IPR016024">
    <property type="entry name" value="ARM-type_fold"/>
</dbReference>
<dbReference type="Gene3D" id="3.30.1010.10">
    <property type="entry name" value="Phosphatidylinositol 3-kinase Catalytic Subunit, Chain A, domain 4"/>
    <property type="match status" value="1"/>
</dbReference>
<organism evidence="10 11">
    <name type="scientific">Naganishia liquefaciens</name>
    <dbReference type="NCBI Taxonomy" id="104408"/>
    <lineage>
        <taxon>Eukaryota</taxon>
        <taxon>Fungi</taxon>
        <taxon>Dikarya</taxon>
        <taxon>Basidiomycota</taxon>
        <taxon>Agaricomycotina</taxon>
        <taxon>Tremellomycetes</taxon>
        <taxon>Filobasidiales</taxon>
        <taxon>Filobasidiaceae</taxon>
        <taxon>Naganishia</taxon>
    </lineage>
</organism>
<proteinExistence type="inferred from homology"/>
<dbReference type="InterPro" id="IPR001263">
    <property type="entry name" value="PI3K_accessory_dom"/>
</dbReference>
<feature type="signal peptide" evidence="7">
    <location>
        <begin position="1"/>
        <end position="20"/>
    </location>
</feature>
<evidence type="ECO:0000256" key="2">
    <source>
        <dbReference type="ARBA" id="ARBA00006209"/>
    </source>
</evidence>
<dbReference type="SUPFAM" id="SSF56112">
    <property type="entry name" value="Protein kinase-like (PK-like)"/>
    <property type="match status" value="1"/>
</dbReference>
<feature type="region of interest" description="Disordered" evidence="6">
    <location>
        <begin position="741"/>
        <end position="779"/>
    </location>
</feature>
<comment type="similarity">
    <text evidence="2">Belongs to the PI3/PI4-kinase family. Type III PI4K subfamily.</text>
</comment>
<dbReference type="PROSITE" id="PS51545">
    <property type="entry name" value="PIK_HELICAL"/>
    <property type="match status" value="1"/>
</dbReference>
<dbReference type="GO" id="GO:0004430">
    <property type="term" value="F:1-phosphatidylinositol 4-kinase activity"/>
    <property type="evidence" value="ECO:0007669"/>
    <property type="project" value="UniProtKB-EC"/>
</dbReference>
<dbReference type="Proteomes" id="UP000620104">
    <property type="component" value="Unassembled WGS sequence"/>
</dbReference>
<dbReference type="InterPro" id="IPR057754">
    <property type="entry name" value="PI4-kinase_beta/PIK1_cat"/>
</dbReference>
<evidence type="ECO:0000256" key="1">
    <source>
        <dbReference type="ARBA" id="ARBA00001686"/>
    </source>
</evidence>
<feature type="region of interest" description="Disordered" evidence="6">
    <location>
        <begin position="159"/>
        <end position="185"/>
    </location>
</feature>
<feature type="compositionally biased region" description="Polar residues" evidence="6">
    <location>
        <begin position="309"/>
        <end position="321"/>
    </location>
</feature>
<name>A0A8H3YH64_9TREE</name>
<keyword evidence="5" id="KW-0418">Kinase</keyword>
<feature type="compositionally biased region" description="Polar residues" evidence="6">
    <location>
        <begin position="760"/>
        <end position="771"/>
    </location>
</feature>
<dbReference type="InterPro" id="IPR011009">
    <property type="entry name" value="Kinase-like_dom_sf"/>
</dbReference>
<feature type="domain" description="PIK helical" evidence="9">
    <location>
        <begin position="1"/>
        <end position="116"/>
    </location>
</feature>
<dbReference type="PROSITE" id="PS00915">
    <property type="entry name" value="PI3_4_KINASE_1"/>
    <property type="match status" value="1"/>
</dbReference>
<dbReference type="GO" id="GO:0046854">
    <property type="term" value="P:phosphatidylinositol phosphate biosynthetic process"/>
    <property type="evidence" value="ECO:0007669"/>
    <property type="project" value="InterPro"/>
</dbReference>
<feature type="compositionally biased region" description="Basic and acidic residues" evidence="6">
    <location>
        <begin position="242"/>
        <end position="256"/>
    </location>
</feature>
<evidence type="ECO:0000256" key="6">
    <source>
        <dbReference type="SAM" id="MobiDB-lite"/>
    </source>
</evidence>
<evidence type="ECO:0000313" key="10">
    <source>
        <dbReference type="EMBL" id="GHJ87912.1"/>
    </source>
</evidence>
<dbReference type="InterPro" id="IPR042236">
    <property type="entry name" value="PI3K_accessory_sf"/>
</dbReference>
<feature type="compositionally biased region" description="Low complexity" evidence="6">
    <location>
        <begin position="365"/>
        <end position="382"/>
    </location>
</feature>
<feature type="region of interest" description="Disordered" evidence="6">
    <location>
        <begin position="338"/>
        <end position="449"/>
    </location>
</feature>
<dbReference type="EMBL" id="BLZA01000023">
    <property type="protein sequence ID" value="GHJ87912.1"/>
    <property type="molecule type" value="Genomic_DNA"/>
</dbReference>
<keyword evidence="11" id="KW-1185">Reference proteome</keyword>
<feature type="region of interest" description="Disordered" evidence="6">
    <location>
        <begin position="836"/>
        <end position="855"/>
    </location>
</feature>
<feature type="domain" description="PI3K/PI4K catalytic" evidence="8">
    <location>
        <begin position="922"/>
        <end position="1210"/>
    </location>
</feature>
<dbReference type="OrthoDB" id="10264149at2759"/>
<dbReference type="GO" id="GO:0016020">
    <property type="term" value="C:membrane"/>
    <property type="evidence" value="ECO:0007669"/>
    <property type="project" value="TreeGrafter"/>
</dbReference>
<dbReference type="AlphaFoldDB" id="A0A8H3YH64"/>
<feature type="compositionally biased region" description="Polar residues" evidence="6">
    <location>
        <begin position="383"/>
        <end position="404"/>
    </location>
</feature>
<feature type="compositionally biased region" description="Low complexity" evidence="6">
    <location>
        <begin position="159"/>
        <end position="181"/>
    </location>
</feature>
<keyword evidence="4" id="KW-0808">Transferase</keyword>
<dbReference type="Pfam" id="PF00454">
    <property type="entry name" value="PI3_PI4_kinase"/>
    <property type="match status" value="1"/>
</dbReference>
<accession>A0A8H3YH64</accession>
<comment type="catalytic activity">
    <reaction evidence="1">
        <text>a 1,2-diacyl-sn-glycero-3-phospho-(1D-myo-inositol) + ATP = a 1,2-diacyl-sn-glycero-3-phospho-(1D-myo-inositol 4-phosphate) + ADP + H(+)</text>
        <dbReference type="Rhea" id="RHEA:19877"/>
        <dbReference type="ChEBI" id="CHEBI:15378"/>
        <dbReference type="ChEBI" id="CHEBI:30616"/>
        <dbReference type="ChEBI" id="CHEBI:57880"/>
        <dbReference type="ChEBI" id="CHEBI:58178"/>
        <dbReference type="ChEBI" id="CHEBI:456216"/>
        <dbReference type="EC" id="2.7.1.67"/>
    </reaction>
</comment>
<dbReference type="Gene3D" id="1.25.40.70">
    <property type="entry name" value="Phosphatidylinositol 3-kinase, accessory domain (PIK)"/>
    <property type="match status" value="1"/>
</dbReference>
<feature type="compositionally biased region" description="Basic and acidic residues" evidence="6">
    <location>
        <begin position="268"/>
        <end position="281"/>
    </location>
</feature>
<dbReference type="EC" id="2.7.1.67" evidence="3"/>
<dbReference type="InterPro" id="IPR000403">
    <property type="entry name" value="PI3/4_kinase_cat_dom"/>
</dbReference>
<protein>
    <recommendedName>
        <fullName evidence="3">1-phosphatidylinositol 4-kinase</fullName>
        <ecNumber evidence="3">2.7.1.67</ecNumber>
    </recommendedName>
</protein>
<dbReference type="GO" id="GO:0005737">
    <property type="term" value="C:cytoplasm"/>
    <property type="evidence" value="ECO:0007669"/>
    <property type="project" value="TreeGrafter"/>
</dbReference>
<dbReference type="GO" id="GO:0048015">
    <property type="term" value="P:phosphatidylinositol-mediated signaling"/>
    <property type="evidence" value="ECO:0007669"/>
    <property type="project" value="TreeGrafter"/>
</dbReference>
<dbReference type="InterPro" id="IPR018936">
    <property type="entry name" value="PI3/4_kinase_CS"/>
</dbReference>
<reference evidence="10" key="1">
    <citation type="submission" date="2020-07" db="EMBL/GenBank/DDBJ databases">
        <title>Draft Genome Sequence of a Deep-Sea Yeast, Naganishia (Cryptococcus) liquefaciens strain N6.</title>
        <authorList>
            <person name="Han Y.W."/>
            <person name="Kajitani R."/>
            <person name="Morimoto H."/>
            <person name="Parhat M."/>
            <person name="Tsubouchi H."/>
            <person name="Bakenova O."/>
            <person name="Ogata M."/>
            <person name="Argunhan B."/>
            <person name="Aoki R."/>
            <person name="Kajiwara S."/>
            <person name="Itoh T."/>
            <person name="Iwasaki H."/>
        </authorList>
    </citation>
    <scope>NUCLEOTIDE SEQUENCE</scope>
    <source>
        <strain evidence="10">N6</strain>
    </source>
</reference>
<evidence type="ECO:0000313" key="11">
    <source>
        <dbReference type="Proteomes" id="UP000620104"/>
    </source>
</evidence>
<keyword evidence="7" id="KW-0732">Signal</keyword>
<feature type="chain" id="PRO_5034187727" description="1-phosphatidylinositol 4-kinase" evidence="7">
    <location>
        <begin position="21"/>
        <end position="1225"/>
    </location>
</feature>
<gene>
    <name evidence="10" type="ORF">NliqN6_4314</name>
</gene>
<evidence type="ECO:0000259" key="9">
    <source>
        <dbReference type="PROSITE" id="PS51545"/>
    </source>
</evidence>
<dbReference type="PANTHER" id="PTHR10048">
    <property type="entry name" value="PHOSPHATIDYLINOSITOL KINASE"/>
    <property type="match status" value="1"/>
</dbReference>